<name>A0A8J4UY05_9MYCE</name>
<accession>A0A8J4UY05</accession>
<dbReference type="GO" id="GO:0000172">
    <property type="term" value="C:ribonuclease MRP complex"/>
    <property type="evidence" value="ECO:0007669"/>
    <property type="project" value="InterPro"/>
</dbReference>
<feature type="compositionally biased region" description="Gly residues" evidence="4">
    <location>
        <begin position="201"/>
        <end position="218"/>
    </location>
</feature>
<keyword evidence="7" id="KW-1185">Reference proteome</keyword>
<evidence type="ECO:0000313" key="6">
    <source>
        <dbReference type="EMBL" id="KAF2071835.1"/>
    </source>
</evidence>
<evidence type="ECO:0000256" key="4">
    <source>
        <dbReference type="SAM" id="MobiDB-lite"/>
    </source>
</evidence>
<dbReference type="EMBL" id="AJWJ01000334">
    <property type="protein sequence ID" value="KAF2071835.1"/>
    <property type="molecule type" value="Genomic_DNA"/>
</dbReference>
<evidence type="ECO:0000313" key="7">
    <source>
        <dbReference type="Proteomes" id="UP000695562"/>
    </source>
</evidence>
<keyword evidence="3" id="KW-0539">Nucleus</keyword>
<organism evidence="6 7">
    <name type="scientific">Polysphondylium violaceum</name>
    <dbReference type="NCBI Taxonomy" id="133409"/>
    <lineage>
        <taxon>Eukaryota</taxon>
        <taxon>Amoebozoa</taxon>
        <taxon>Evosea</taxon>
        <taxon>Eumycetozoa</taxon>
        <taxon>Dictyostelia</taxon>
        <taxon>Dictyosteliales</taxon>
        <taxon>Dictyosteliaceae</taxon>
        <taxon>Polysphondylium</taxon>
    </lineage>
</organism>
<dbReference type="GO" id="GO:0003676">
    <property type="term" value="F:nucleic acid binding"/>
    <property type="evidence" value="ECO:0007669"/>
    <property type="project" value="InterPro"/>
</dbReference>
<dbReference type="OrthoDB" id="416729at2759"/>
<keyword evidence="2" id="KW-0819">tRNA processing</keyword>
<dbReference type="GO" id="GO:0005655">
    <property type="term" value="C:nucleolar ribonuclease P complex"/>
    <property type="evidence" value="ECO:0007669"/>
    <property type="project" value="InterPro"/>
</dbReference>
<sequence>MTTDNNHDLELHDNDSVSSDDDDELLMDEKDKEFQMINDPTLYTYVRRVVQRPQTNKNDIYISTNGKYIYYVKRAKQLLFTQGLKEITIHGLGSAIGLAVKLSLYLERNIGGLVLSPTTSTEEIIDQYDPLVNDLEPVLKIRHCSSIHIKILKNSVSTGTATTATTTPTTTTNTQESVTEESSVNPLSIYPTSYKSRGGRNNRGGGRGGRGGGNSSNK</sequence>
<proteinExistence type="predicted"/>
<feature type="compositionally biased region" description="Basic and acidic residues" evidence="4">
    <location>
        <begin position="1"/>
        <end position="15"/>
    </location>
</feature>
<feature type="region of interest" description="Disordered" evidence="4">
    <location>
        <begin position="1"/>
        <end position="23"/>
    </location>
</feature>
<comment type="caution">
    <text evidence="6">The sequence shown here is derived from an EMBL/GenBank/DDBJ whole genome shotgun (WGS) entry which is preliminary data.</text>
</comment>
<evidence type="ECO:0000256" key="3">
    <source>
        <dbReference type="ARBA" id="ARBA00023242"/>
    </source>
</evidence>
<gene>
    <name evidence="6" type="ORF">CYY_006852</name>
</gene>
<feature type="region of interest" description="Disordered" evidence="4">
    <location>
        <begin position="158"/>
        <end position="218"/>
    </location>
</feature>
<dbReference type="PANTHER" id="PTHR15314:SF1">
    <property type="entry name" value="RIBONUCLEASE P PROTEIN SUBUNIT P20"/>
    <property type="match status" value="1"/>
</dbReference>
<dbReference type="InterPro" id="IPR014612">
    <property type="entry name" value="Pop7/Rpp20"/>
</dbReference>
<feature type="domain" description="DNA/RNA-binding protein Alba-like" evidence="5">
    <location>
        <begin position="58"/>
        <end position="113"/>
    </location>
</feature>
<dbReference type="SUPFAM" id="SSF82704">
    <property type="entry name" value="AlbA-like"/>
    <property type="match status" value="1"/>
</dbReference>
<dbReference type="GO" id="GO:0001682">
    <property type="term" value="P:tRNA 5'-leader removal"/>
    <property type="evidence" value="ECO:0007669"/>
    <property type="project" value="InterPro"/>
</dbReference>
<evidence type="ECO:0000259" key="5">
    <source>
        <dbReference type="Pfam" id="PF01918"/>
    </source>
</evidence>
<dbReference type="PANTHER" id="PTHR15314">
    <property type="entry name" value="RIBONUCLEASE P PROTEIN SUBUNIT P20"/>
    <property type="match status" value="1"/>
</dbReference>
<dbReference type="Pfam" id="PF01918">
    <property type="entry name" value="Alba"/>
    <property type="match status" value="1"/>
</dbReference>
<reference evidence="6" key="1">
    <citation type="submission" date="2020-01" db="EMBL/GenBank/DDBJ databases">
        <title>Development of genomics and gene disruption for Polysphondylium violaceum indicates a role for the polyketide synthase stlB in stalk morphogenesis.</title>
        <authorList>
            <person name="Narita B."/>
            <person name="Kawabe Y."/>
            <person name="Kin K."/>
            <person name="Saito T."/>
            <person name="Gibbs R."/>
            <person name="Kuspa A."/>
            <person name="Muzny D."/>
            <person name="Queller D."/>
            <person name="Richards S."/>
            <person name="Strassman J."/>
            <person name="Sucgang R."/>
            <person name="Worley K."/>
            <person name="Schaap P."/>
        </authorList>
    </citation>
    <scope>NUCLEOTIDE SEQUENCE</scope>
    <source>
        <strain evidence="6">QSvi11</strain>
    </source>
</reference>
<dbReference type="Gene3D" id="3.30.110.20">
    <property type="entry name" value="Alba-like domain"/>
    <property type="match status" value="1"/>
</dbReference>
<dbReference type="AlphaFoldDB" id="A0A8J4UY05"/>
<feature type="compositionally biased region" description="Low complexity" evidence="4">
    <location>
        <begin position="158"/>
        <end position="185"/>
    </location>
</feature>
<comment type="subcellular location">
    <subcellularLocation>
        <location evidence="1">Nucleus</location>
        <location evidence="1">Nucleolus</location>
    </subcellularLocation>
</comment>
<dbReference type="InterPro" id="IPR002775">
    <property type="entry name" value="DNA/RNA-bd_Alba-like"/>
</dbReference>
<dbReference type="Proteomes" id="UP000695562">
    <property type="component" value="Unassembled WGS sequence"/>
</dbReference>
<evidence type="ECO:0000256" key="2">
    <source>
        <dbReference type="ARBA" id="ARBA00022694"/>
    </source>
</evidence>
<protein>
    <recommendedName>
        <fullName evidence="5">DNA/RNA-binding protein Alba-like domain-containing protein</fullName>
    </recommendedName>
</protein>
<dbReference type="InterPro" id="IPR036882">
    <property type="entry name" value="Alba-like_dom_sf"/>
</dbReference>
<evidence type="ECO:0000256" key="1">
    <source>
        <dbReference type="ARBA" id="ARBA00004604"/>
    </source>
</evidence>